<keyword evidence="3" id="KW-1185">Reference proteome</keyword>
<accession>A0AAN8XQE4</accession>
<proteinExistence type="predicted"/>
<name>A0AAN8XQE4_HALRR</name>
<evidence type="ECO:0000313" key="3">
    <source>
        <dbReference type="Proteomes" id="UP001381693"/>
    </source>
</evidence>
<evidence type="ECO:0000256" key="1">
    <source>
        <dbReference type="SAM" id="MobiDB-lite"/>
    </source>
</evidence>
<evidence type="ECO:0000313" key="2">
    <source>
        <dbReference type="EMBL" id="KAK7085863.1"/>
    </source>
</evidence>
<sequence length="120" mass="13179">MFPSYSLGSHRGSGGSVRDSEASGLGFAPRHGLRSSEGCLEACLPDISYQRHIARGTTLRPSFVMGRALRPLVNPNPPRLSHAVQELLHSLKTSPDYQQHKKKLSMSNRRSLSLENLALT</sequence>
<gene>
    <name evidence="2" type="ORF">SK128_011022</name>
</gene>
<protein>
    <submittedName>
        <fullName evidence="2">Uncharacterized protein</fullName>
    </submittedName>
</protein>
<comment type="caution">
    <text evidence="2">The sequence shown here is derived from an EMBL/GenBank/DDBJ whole genome shotgun (WGS) entry which is preliminary data.</text>
</comment>
<dbReference type="AlphaFoldDB" id="A0AAN8XQE4"/>
<organism evidence="2 3">
    <name type="scientific">Halocaridina rubra</name>
    <name type="common">Hawaiian red shrimp</name>
    <dbReference type="NCBI Taxonomy" id="373956"/>
    <lineage>
        <taxon>Eukaryota</taxon>
        <taxon>Metazoa</taxon>
        <taxon>Ecdysozoa</taxon>
        <taxon>Arthropoda</taxon>
        <taxon>Crustacea</taxon>
        <taxon>Multicrustacea</taxon>
        <taxon>Malacostraca</taxon>
        <taxon>Eumalacostraca</taxon>
        <taxon>Eucarida</taxon>
        <taxon>Decapoda</taxon>
        <taxon>Pleocyemata</taxon>
        <taxon>Caridea</taxon>
        <taxon>Atyoidea</taxon>
        <taxon>Atyidae</taxon>
        <taxon>Halocaridina</taxon>
    </lineage>
</organism>
<feature type="region of interest" description="Disordered" evidence="1">
    <location>
        <begin position="1"/>
        <end position="33"/>
    </location>
</feature>
<dbReference type="Proteomes" id="UP001381693">
    <property type="component" value="Unassembled WGS sequence"/>
</dbReference>
<dbReference type="EMBL" id="JAXCGZ010000523">
    <property type="protein sequence ID" value="KAK7085863.1"/>
    <property type="molecule type" value="Genomic_DNA"/>
</dbReference>
<reference evidence="2 3" key="1">
    <citation type="submission" date="2023-11" db="EMBL/GenBank/DDBJ databases">
        <title>Halocaridina rubra genome assembly.</title>
        <authorList>
            <person name="Smith C."/>
        </authorList>
    </citation>
    <scope>NUCLEOTIDE SEQUENCE [LARGE SCALE GENOMIC DNA]</scope>
    <source>
        <strain evidence="2">EP-1</strain>
        <tissue evidence="2">Whole</tissue>
    </source>
</reference>